<evidence type="ECO:0000313" key="1">
    <source>
        <dbReference type="EMBL" id="BAI96684.1"/>
    </source>
</evidence>
<keyword evidence="2" id="KW-1185">Reference proteome</keyword>
<organism evidence="1 2">
    <name type="scientific">Sphingobium indicum (strain DSM 16413 / CCM 7287 / MTCC 6362 / UT26 / NBRC 101211 / UT26S)</name>
    <name type="common">Sphingobium japonicum</name>
    <dbReference type="NCBI Taxonomy" id="452662"/>
    <lineage>
        <taxon>Bacteria</taxon>
        <taxon>Pseudomonadati</taxon>
        <taxon>Pseudomonadota</taxon>
        <taxon>Alphaproteobacteria</taxon>
        <taxon>Sphingomonadales</taxon>
        <taxon>Sphingomonadaceae</taxon>
        <taxon>Sphingobium</taxon>
    </lineage>
</organism>
<proteinExistence type="predicted"/>
<accession>D4Z252</accession>
<reference evidence="1 2" key="1">
    <citation type="journal article" date="2010" name="J. Bacteriol.">
        <title>Complete genome sequence of the representative gamma-hexachlorocyclohexane-degrading bacterium Sphingobium japonicum UT26.</title>
        <authorList>
            <person name="Nagata Y."/>
            <person name="Ohtsubo Y."/>
            <person name="Endo R."/>
            <person name="Ichikawa N."/>
            <person name="Ankai A."/>
            <person name="Oguchi A."/>
            <person name="Fukui S."/>
            <person name="Fujita N."/>
            <person name="Tsuda M."/>
        </authorList>
    </citation>
    <scope>NUCLEOTIDE SEQUENCE [LARGE SCALE GENOMIC DNA]</scope>
    <source>
        <strain evidence="2">DSM 16413 / CCM 7287 / MTCC 6362 / UT26 / NBRC 101211 / UT26S</strain>
    </source>
</reference>
<gene>
    <name evidence="1" type="ordered locus">SJA_C1-18500</name>
</gene>
<dbReference type="STRING" id="452662.SJA_C1-18500"/>
<dbReference type="AlphaFoldDB" id="D4Z252"/>
<dbReference type="EMBL" id="AP010803">
    <property type="protein sequence ID" value="BAI96684.1"/>
    <property type="molecule type" value="Genomic_DNA"/>
</dbReference>
<dbReference type="GeneID" id="29273451"/>
<protein>
    <submittedName>
        <fullName evidence="1">Uncharacterized protein</fullName>
    </submittedName>
</protein>
<evidence type="ECO:0000313" key="2">
    <source>
        <dbReference type="Proteomes" id="UP000007753"/>
    </source>
</evidence>
<dbReference type="Proteomes" id="UP000007753">
    <property type="component" value="Chromosome 1"/>
</dbReference>
<sequence length="79" mass="8839">MTLQIHKIVLQVTILLDRSDRPRLYSMGLENIAREMDEGGFVGMVSTLSDQPLKPGDVHEELLAIGNDGCFFDLTSFSR</sequence>
<dbReference type="KEGG" id="sjp:SJA_C1-18500"/>
<name>D4Z252_SPHIU</name>
<dbReference type="HOGENOM" id="CLU_2604261_0_0_5"/>
<dbReference type="RefSeq" id="WP_013040167.1">
    <property type="nucleotide sequence ID" value="NC_014006.1"/>
</dbReference>